<keyword evidence="1" id="KW-0472">Membrane</keyword>
<feature type="transmembrane region" description="Helical" evidence="1">
    <location>
        <begin position="31"/>
        <end position="53"/>
    </location>
</feature>
<dbReference type="Proteomes" id="UP000184096">
    <property type="component" value="Chromosome I"/>
</dbReference>
<proteinExistence type="predicted"/>
<dbReference type="AlphaFoldDB" id="A0A1M7TCK2"/>
<feature type="transmembrane region" description="Helical" evidence="1">
    <location>
        <begin position="59"/>
        <end position="80"/>
    </location>
</feature>
<name>A0A1M7TCK2_9BRAD</name>
<keyword evidence="3" id="KW-1185">Reference proteome</keyword>
<gene>
    <name evidence="2" type="ORF">SAMN05444170_1329</name>
</gene>
<evidence type="ECO:0000313" key="2">
    <source>
        <dbReference type="EMBL" id="SHN68388.1"/>
    </source>
</evidence>
<dbReference type="EMBL" id="LT670849">
    <property type="protein sequence ID" value="SHN68388.1"/>
    <property type="molecule type" value="Genomic_DNA"/>
</dbReference>
<feature type="transmembrane region" description="Helical" evidence="1">
    <location>
        <begin position="119"/>
        <end position="136"/>
    </location>
</feature>
<dbReference type="RefSeq" id="WP_072817198.1">
    <property type="nucleotide sequence ID" value="NZ_LT670849.1"/>
</dbReference>
<organism evidence="2 3">
    <name type="scientific">Bradyrhizobium erythrophlei</name>
    <dbReference type="NCBI Taxonomy" id="1437360"/>
    <lineage>
        <taxon>Bacteria</taxon>
        <taxon>Pseudomonadati</taxon>
        <taxon>Pseudomonadota</taxon>
        <taxon>Alphaproteobacteria</taxon>
        <taxon>Hyphomicrobiales</taxon>
        <taxon>Nitrobacteraceae</taxon>
        <taxon>Bradyrhizobium</taxon>
    </lineage>
</organism>
<keyword evidence="1" id="KW-0812">Transmembrane</keyword>
<sequence length="186" mass="20187">MTGIGPQEAVEALNDIEHIVQRVRQSRIYDISSQIMIAAGVLVVAGNLANFVVPRYAGFIWVAVNVLTVASAAALSTTGAKMPGVQTFDFRVLGAFMLFYGFGILSTVVLGHFGPRELGAFWSIYFMLFYCLAGLWFGRAFTAMGLAIIVLTLIGYFFVEGAAFLLWMAAVNGGGLILSGLWMRRI</sequence>
<protein>
    <submittedName>
        <fullName evidence="2">Uncharacterized protein</fullName>
    </submittedName>
</protein>
<feature type="transmembrane region" description="Helical" evidence="1">
    <location>
        <begin position="92"/>
        <end position="113"/>
    </location>
</feature>
<feature type="transmembrane region" description="Helical" evidence="1">
    <location>
        <begin position="141"/>
        <end position="158"/>
    </location>
</feature>
<accession>A0A1M7TCK2</accession>
<feature type="transmembrane region" description="Helical" evidence="1">
    <location>
        <begin position="164"/>
        <end position="183"/>
    </location>
</feature>
<evidence type="ECO:0000313" key="3">
    <source>
        <dbReference type="Proteomes" id="UP000184096"/>
    </source>
</evidence>
<dbReference type="OrthoDB" id="8231810at2"/>
<reference evidence="3" key="1">
    <citation type="submission" date="2016-11" db="EMBL/GenBank/DDBJ databases">
        <authorList>
            <person name="Varghese N."/>
            <person name="Submissions S."/>
        </authorList>
    </citation>
    <scope>NUCLEOTIDE SEQUENCE [LARGE SCALE GENOMIC DNA]</scope>
    <source>
        <strain evidence="3">GAS401</strain>
    </source>
</reference>
<keyword evidence="1" id="KW-1133">Transmembrane helix</keyword>
<evidence type="ECO:0000256" key="1">
    <source>
        <dbReference type="SAM" id="Phobius"/>
    </source>
</evidence>